<evidence type="ECO:0000256" key="8">
    <source>
        <dbReference type="ARBA" id="ARBA00061012"/>
    </source>
</evidence>
<dbReference type="Gene3D" id="3.20.20.70">
    <property type="entry name" value="Aldolase class I"/>
    <property type="match status" value="1"/>
</dbReference>
<dbReference type="UniPathway" id="UPA00070">
    <property type="reaction ID" value="UER00120"/>
</dbReference>
<dbReference type="STRING" id="706434.HMPREF9429_00269"/>
<dbReference type="Pfam" id="PF00215">
    <property type="entry name" value="OMPdecase"/>
    <property type="match status" value="1"/>
</dbReference>
<dbReference type="AlphaFoldDB" id="E2ZA12"/>
<reference evidence="14 15" key="1">
    <citation type="submission" date="2010-08" db="EMBL/GenBank/DDBJ databases">
        <authorList>
            <person name="Weinstock G."/>
            <person name="Sodergren E."/>
            <person name="Clifton S."/>
            <person name="Fulton L."/>
            <person name="Fulton B."/>
            <person name="Courtney L."/>
            <person name="Fronick C."/>
            <person name="Harrison M."/>
            <person name="Strong C."/>
            <person name="Farmer C."/>
            <person name="Delahaunty K."/>
            <person name="Markovic C."/>
            <person name="Hall O."/>
            <person name="Minx P."/>
            <person name="Tomlinson C."/>
            <person name="Mitreva M."/>
            <person name="Hou S."/>
            <person name="Chen J."/>
            <person name="Wollam A."/>
            <person name="Pepin K.H."/>
            <person name="Johnson M."/>
            <person name="Bhonagiri V."/>
            <person name="Zhang X."/>
            <person name="Suruliraj S."/>
            <person name="Warren W."/>
            <person name="Chinwalla A."/>
            <person name="Mardis E.R."/>
            <person name="Wilson R.K."/>
        </authorList>
    </citation>
    <scope>NUCLEOTIDE SEQUENCE [LARGE SCALE GENOMIC DNA]</scope>
    <source>
        <strain evidence="14 15">F0359</strain>
    </source>
</reference>
<dbReference type="PROSITE" id="PS00156">
    <property type="entry name" value="OMPDECASE"/>
    <property type="match status" value="1"/>
</dbReference>
<dbReference type="NCBIfam" id="NF001273">
    <property type="entry name" value="PRK00230.1"/>
    <property type="match status" value="1"/>
</dbReference>
<evidence type="ECO:0000256" key="11">
    <source>
        <dbReference type="PIRSR" id="PIRSR614732-2"/>
    </source>
</evidence>
<dbReference type="InterPro" id="IPR001754">
    <property type="entry name" value="OMPdeCOase_dom"/>
</dbReference>
<keyword evidence="15" id="KW-1185">Reference proteome</keyword>
<evidence type="ECO:0000256" key="9">
    <source>
        <dbReference type="HAMAP-Rule" id="MF_01200"/>
    </source>
</evidence>
<evidence type="ECO:0000256" key="1">
    <source>
        <dbReference type="ARBA" id="ARBA00002356"/>
    </source>
</evidence>
<comment type="catalytic activity">
    <reaction evidence="7 9 12">
        <text>orotidine 5'-phosphate + H(+) = UMP + CO2</text>
        <dbReference type="Rhea" id="RHEA:11596"/>
        <dbReference type="ChEBI" id="CHEBI:15378"/>
        <dbReference type="ChEBI" id="CHEBI:16526"/>
        <dbReference type="ChEBI" id="CHEBI:57538"/>
        <dbReference type="ChEBI" id="CHEBI:57865"/>
        <dbReference type="EC" id="4.1.1.23"/>
    </reaction>
</comment>
<feature type="active site" description="For OMPdecase activity" evidence="10">
    <location>
        <position position="68"/>
    </location>
</feature>
<dbReference type="InterPro" id="IPR047596">
    <property type="entry name" value="OMPdecase_bac"/>
</dbReference>
<feature type="active site" description="For OMPdecase activity" evidence="10">
    <location>
        <position position="63"/>
    </location>
</feature>
<feature type="binding site" evidence="9 11">
    <location>
        <position position="197"/>
    </location>
    <ligand>
        <name>substrate</name>
    </ligand>
</feature>
<evidence type="ECO:0000256" key="10">
    <source>
        <dbReference type="PIRSR" id="PIRSR614732-1"/>
    </source>
</evidence>
<dbReference type="FunFam" id="3.20.20.70:FF:000015">
    <property type="entry name" value="Orotidine 5'-phosphate decarboxylase"/>
    <property type="match status" value="1"/>
</dbReference>
<organism evidence="14 15">
    <name type="scientific">Megasphaera micronuciformis F0359</name>
    <dbReference type="NCBI Taxonomy" id="706434"/>
    <lineage>
        <taxon>Bacteria</taxon>
        <taxon>Bacillati</taxon>
        <taxon>Bacillota</taxon>
        <taxon>Negativicutes</taxon>
        <taxon>Veillonellales</taxon>
        <taxon>Veillonellaceae</taxon>
        <taxon>Megasphaera</taxon>
    </lineage>
</organism>
<dbReference type="GO" id="GO:0044205">
    <property type="term" value="P:'de novo' UMP biosynthetic process"/>
    <property type="evidence" value="ECO:0007669"/>
    <property type="project" value="UniProtKB-UniRule"/>
</dbReference>
<gene>
    <name evidence="9 14" type="primary">pyrF</name>
    <name evidence="14" type="ORF">HMPREF9429_00269</name>
</gene>
<feature type="binding site" evidence="9">
    <location>
        <begin position="63"/>
        <end position="72"/>
    </location>
    <ligand>
        <name>substrate</name>
    </ligand>
</feature>
<name>E2ZA12_9FIRM</name>
<keyword evidence="4 9" id="KW-0210">Decarboxylase</keyword>
<sequence>MVRMADNRIIAALDVHTLDDMKRLVYKLGDSVSFYKVGMELFYSAGPDTVRWLKAEGKQVFLDLKIHDIPNTAAQAVRALTGLGADLMTLHGSGGSAMLKAAAVAAADEARRLSVIRPKLLAVTVLTSIDADEWKKLGHTNSISQSVLTMAGAAKAAGMDGTVSSPHEAAEIRRLNGSDFLIVTPGIRPSFAQSDDQKRITTPKEAVQNGATHLVVGRPITKAADPQEAARAIAEEIREV</sequence>
<dbReference type="NCBIfam" id="TIGR01740">
    <property type="entry name" value="pyrF"/>
    <property type="match status" value="1"/>
</dbReference>
<dbReference type="eggNOG" id="COG0284">
    <property type="taxonomic scope" value="Bacteria"/>
</dbReference>
<keyword evidence="6 9" id="KW-0456">Lyase</keyword>
<dbReference type="SMART" id="SM00934">
    <property type="entry name" value="OMPdecase"/>
    <property type="match status" value="1"/>
</dbReference>
<feature type="domain" description="Orotidine 5'-phosphate decarboxylase" evidence="13">
    <location>
        <begin position="8"/>
        <end position="233"/>
    </location>
</feature>
<comment type="caution">
    <text evidence="14">The sequence shown here is derived from an EMBL/GenBank/DDBJ whole genome shotgun (WGS) entry which is preliminary data.</text>
</comment>
<dbReference type="GO" id="GO:0006207">
    <property type="term" value="P:'de novo' pyrimidine nucleobase biosynthetic process"/>
    <property type="evidence" value="ECO:0007669"/>
    <property type="project" value="InterPro"/>
</dbReference>
<dbReference type="InterPro" id="IPR013785">
    <property type="entry name" value="Aldolase_TIM"/>
</dbReference>
<feature type="binding site" evidence="9 11">
    <location>
        <position position="218"/>
    </location>
    <ligand>
        <name>substrate</name>
    </ligand>
</feature>
<evidence type="ECO:0000313" key="15">
    <source>
        <dbReference type="Proteomes" id="UP000003195"/>
    </source>
</evidence>
<dbReference type="EMBL" id="AECS01000010">
    <property type="protein sequence ID" value="EFQ04774.1"/>
    <property type="molecule type" value="Genomic_DNA"/>
</dbReference>
<feature type="binding site" evidence="9 11">
    <location>
        <position position="14"/>
    </location>
    <ligand>
        <name>substrate</name>
    </ligand>
</feature>
<feature type="active site" description="Proton donor" evidence="9">
    <location>
        <position position="65"/>
    </location>
</feature>
<dbReference type="PANTHER" id="PTHR32119">
    <property type="entry name" value="OROTIDINE 5'-PHOSPHATE DECARBOXYLASE"/>
    <property type="match status" value="1"/>
</dbReference>
<dbReference type="GO" id="GO:0004590">
    <property type="term" value="F:orotidine-5'-phosphate decarboxylase activity"/>
    <property type="evidence" value="ECO:0007669"/>
    <property type="project" value="UniProtKB-UniRule"/>
</dbReference>
<evidence type="ECO:0000256" key="2">
    <source>
        <dbReference type="ARBA" id="ARBA00004861"/>
    </source>
</evidence>
<feature type="binding site" evidence="9 11">
    <location>
        <position position="217"/>
    </location>
    <ligand>
        <name>substrate</name>
    </ligand>
</feature>
<evidence type="ECO:0000256" key="6">
    <source>
        <dbReference type="ARBA" id="ARBA00023239"/>
    </source>
</evidence>
<dbReference type="SUPFAM" id="SSF51366">
    <property type="entry name" value="Ribulose-phoshate binding barrel"/>
    <property type="match status" value="1"/>
</dbReference>
<dbReference type="Proteomes" id="UP000003195">
    <property type="component" value="Unassembled WGS sequence"/>
</dbReference>
<feature type="binding site" evidence="9 11">
    <location>
        <position position="127"/>
    </location>
    <ligand>
        <name>substrate</name>
    </ligand>
</feature>
<keyword evidence="5 9" id="KW-0665">Pyrimidine biosynthesis</keyword>
<feature type="binding site" evidence="9 11">
    <location>
        <position position="36"/>
    </location>
    <ligand>
        <name>substrate</name>
    </ligand>
</feature>
<evidence type="ECO:0000256" key="4">
    <source>
        <dbReference type="ARBA" id="ARBA00022793"/>
    </source>
</evidence>
<protein>
    <recommendedName>
        <fullName evidence="9">Orotidine 5'-phosphate decarboxylase</fullName>
        <ecNumber evidence="9">4.1.1.23</ecNumber>
    </recommendedName>
    <alternativeName>
        <fullName evidence="9">OMP decarboxylase</fullName>
        <shortName evidence="9">OMPDCase</shortName>
        <shortName evidence="9">OMPdecase</shortName>
    </alternativeName>
</protein>
<evidence type="ECO:0000313" key="14">
    <source>
        <dbReference type="EMBL" id="EFQ04774.1"/>
    </source>
</evidence>
<dbReference type="InterPro" id="IPR018089">
    <property type="entry name" value="OMPdecase_AS"/>
</dbReference>
<feature type="active site" description="For OMPdecase activity" evidence="10">
    <location>
        <position position="65"/>
    </location>
</feature>
<dbReference type="InterPro" id="IPR011060">
    <property type="entry name" value="RibuloseP-bd_barrel"/>
</dbReference>
<dbReference type="HOGENOM" id="CLU_067069_1_0_9"/>
<comment type="pathway">
    <text evidence="2 9 12">Pyrimidine metabolism; UMP biosynthesis via de novo pathway; UMP from orotate: step 2/2.</text>
</comment>
<evidence type="ECO:0000256" key="12">
    <source>
        <dbReference type="RuleBase" id="RU000512"/>
    </source>
</evidence>
<feature type="binding site" evidence="9 11">
    <location>
        <position position="188"/>
    </location>
    <ligand>
        <name>substrate</name>
    </ligand>
</feature>
<dbReference type="EC" id="4.1.1.23" evidence="9"/>
<comment type="similarity">
    <text evidence="8 9">Belongs to the OMP decarboxylase family. Type 1 subfamily.</text>
</comment>
<evidence type="ECO:0000256" key="3">
    <source>
        <dbReference type="ARBA" id="ARBA00011738"/>
    </source>
</evidence>
<comment type="subunit">
    <text evidence="3 9">Homodimer.</text>
</comment>
<evidence type="ECO:0000256" key="7">
    <source>
        <dbReference type="ARBA" id="ARBA00049157"/>
    </source>
</evidence>
<dbReference type="CDD" id="cd04725">
    <property type="entry name" value="OMP_decarboxylase_like"/>
    <property type="match status" value="1"/>
</dbReference>
<evidence type="ECO:0000256" key="5">
    <source>
        <dbReference type="ARBA" id="ARBA00022975"/>
    </source>
</evidence>
<dbReference type="InterPro" id="IPR014732">
    <property type="entry name" value="OMPdecase"/>
</dbReference>
<proteinExistence type="inferred from homology"/>
<dbReference type="GO" id="GO:0005829">
    <property type="term" value="C:cytosol"/>
    <property type="evidence" value="ECO:0007669"/>
    <property type="project" value="TreeGrafter"/>
</dbReference>
<comment type="function">
    <text evidence="1 9">Catalyzes the decarboxylation of orotidine 5'-monophosphate (OMP) to uridine 5'-monophosphate (UMP).</text>
</comment>
<evidence type="ECO:0000259" key="13">
    <source>
        <dbReference type="SMART" id="SM00934"/>
    </source>
</evidence>
<dbReference type="PANTHER" id="PTHR32119:SF2">
    <property type="entry name" value="OROTIDINE 5'-PHOSPHATE DECARBOXYLASE"/>
    <property type="match status" value="1"/>
</dbReference>
<accession>E2ZA12</accession>
<dbReference type="HAMAP" id="MF_01200_B">
    <property type="entry name" value="OMPdecase_type1_B"/>
    <property type="match status" value="1"/>
</dbReference>